<comment type="caution">
    <text evidence="1">The sequence shown here is derived from an EMBL/GenBank/DDBJ whole genome shotgun (WGS) entry which is preliminary data.</text>
</comment>
<sequence>MSSSSSNRYQSKLFNFVYQQTQRLTQTWENIFKNLQVATQVGVGSLLYPLYQLLPQKEWAEKKIQSTIPPATDAPIQHILDTVKNLPAGGSNLEISPKTNPLTPLTFIGSLWGRFFPGESSSTPKNLLQQHIPKVQGIATELKTGNLVLVGTDNRIFDIFTTQENSQLKDRINREINRYEYSLQLTPLSEKEILPEIDLLLNKLTDKKPTQLFSFLDKLVANWEITALVPIEKSGQKILDNLVVNNDDSKTEKADITNLMTAAINYFLGGRNIYQIESNATAEKVEIKSDLQNSLPLNNGDAWLTWDDLFGNPSTNISDHSGFNPLKPTNSRLLHNREKIAQKAPESENQGWEEKNNQTSQGFNFKPDWIDISATSLGYEKHPLEQILHWLDMFISWIEQILTNTVYFFRGFLLGR</sequence>
<dbReference type="OrthoDB" id="502220at2"/>
<protein>
    <submittedName>
        <fullName evidence="1">Uncharacterized protein</fullName>
    </submittedName>
</protein>
<dbReference type="AlphaFoldDB" id="A0A480AGM8"/>
<dbReference type="EMBL" id="BJCF01000080">
    <property type="protein sequence ID" value="GCL44210.1"/>
    <property type="molecule type" value="Genomic_DNA"/>
</dbReference>
<evidence type="ECO:0000313" key="1">
    <source>
        <dbReference type="EMBL" id="GCL44210.1"/>
    </source>
</evidence>
<accession>A0A480AGM8</accession>
<reference evidence="2" key="1">
    <citation type="submission" date="2019-02" db="EMBL/GenBank/DDBJ databases">
        <title>Draft genome sequence of Dolichospermum planctonicum NIES-80.</title>
        <authorList>
            <person name="Yamaguchi H."/>
            <person name="Suzuki S."/>
            <person name="Kawachi M."/>
        </authorList>
    </citation>
    <scope>NUCLEOTIDE SEQUENCE [LARGE SCALE GENOMIC DNA]</scope>
    <source>
        <strain evidence="2">NIES-80</strain>
    </source>
</reference>
<gene>
    <name evidence="1" type="ORF">NIES80_39360</name>
</gene>
<dbReference type="Proteomes" id="UP000299367">
    <property type="component" value="Unassembled WGS sequence"/>
</dbReference>
<evidence type="ECO:0000313" key="2">
    <source>
        <dbReference type="Proteomes" id="UP000299367"/>
    </source>
</evidence>
<dbReference type="RefSeq" id="WP_137909607.1">
    <property type="nucleotide sequence ID" value="NZ_BJCF01000080.1"/>
</dbReference>
<proteinExistence type="predicted"/>
<organism evidence="1 2">
    <name type="scientific">Dolichospermum planctonicum</name>
    <dbReference type="NCBI Taxonomy" id="136072"/>
    <lineage>
        <taxon>Bacteria</taxon>
        <taxon>Bacillati</taxon>
        <taxon>Cyanobacteriota</taxon>
        <taxon>Cyanophyceae</taxon>
        <taxon>Nostocales</taxon>
        <taxon>Aphanizomenonaceae</taxon>
        <taxon>Dolichospermum</taxon>
    </lineage>
</organism>
<name>A0A480AGM8_9CYAN</name>